<dbReference type="RefSeq" id="WP_070154020.1">
    <property type="nucleotide sequence ID" value="NZ_MKQS01000008.1"/>
</dbReference>
<dbReference type="STRING" id="202956.BJN41_10185"/>
<reference evidence="2 3" key="1">
    <citation type="submission" date="2016-10" db="EMBL/GenBank/DDBJ databases">
        <title>Genome of airborne Acinetobacter sp. 5-2Ac02 in the hospital environment: Species near to Acinetobacter towneri.</title>
        <authorList>
            <person name="Barbosa B."/>
            <person name="Fernandez-Garcia L."/>
            <person name="Gato E."/>
            <person name="Leao R."/>
            <person name="Albano R."/>
            <person name="Fernandez B."/>
            <person name="Fernandez-Cuenca F."/>
            <person name="Marques E."/>
            <person name="Tomas M."/>
        </authorList>
    </citation>
    <scope>NUCLEOTIDE SEQUENCE [LARGE SCALE GENOMIC DNA]</scope>
    <source>
        <strain evidence="2 3">5-2Ac02</strain>
    </source>
</reference>
<feature type="domain" description="VOC" evidence="1">
    <location>
        <begin position="2"/>
        <end position="124"/>
    </location>
</feature>
<sequence length="151" mass="17148">MKINSLYPVIMTEDVAKSKAFWTANFFFKVAFDSEWYVSLKTDQQPAFELAFLDPDHPTVPEAFRGKFKGGLIVNLEVDDVDAEYERLRKIGLPMHLPLRSEDFGQRHFITSDPNGVLIDVIKVIPPSADYESQYDEETLVTISTNASDKA</sequence>
<comment type="caution">
    <text evidence="2">The sequence shown here is derived from an EMBL/GenBank/DDBJ whole genome shotgun (WGS) entry which is preliminary data.</text>
</comment>
<dbReference type="InterPro" id="IPR037523">
    <property type="entry name" value="VOC_core"/>
</dbReference>
<protein>
    <submittedName>
        <fullName evidence="2">Glyoxalase</fullName>
    </submittedName>
</protein>
<dbReference type="AlphaFoldDB" id="A0A1E8E2C5"/>
<dbReference type="PROSITE" id="PS51819">
    <property type="entry name" value="VOC"/>
    <property type="match status" value="1"/>
</dbReference>
<dbReference type="EMBL" id="MKQS01000008">
    <property type="protein sequence ID" value="OFE43821.1"/>
    <property type="molecule type" value="Genomic_DNA"/>
</dbReference>
<organism evidence="2 3">
    <name type="scientific">Acinetobacter towneri</name>
    <dbReference type="NCBI Taxonomy" id="202956"/>
    <lineage>
        <taxon>Bacteria</taxon>
        <taxon>Pseudomonadati</taxon>
        <taxon>Pseudomonadota</taxon>
        <taxon>Gammaproteobacteria</taxon>
        <taxon>Moraxellales</taxon>
        <taxon>Moraxellaceae</taxon>
        <taxon>Acinetobacter</taxon>
    </lineage>
</organism>
<evidence type="ECO:0000313" key="3">
    <source>
        <dbReference type="Proteomes" id="UP000186931"/>
    </source>
</evidence>
<dbReference type="InterPro" id="IPR029068">
    <property type="entry name" value="Glyas_Bleomycin-R_OHBP_Dase"/>
</dbReference>
<dbReference type="Pfam" id="PF00903">
    <property type="entry name" value="Glyoxalase"/>
    <property type="match status" value="1"/>
</dbReference>
<accession>A0A1E8E2C5</accession>
<name>A0A1E8E2C5_9GAMM</name>
<dbReference type="Gene3D" id="3.30.720.110">
    <property type="match status" value="1"/>
</dbReference>
<evidence type="ECO:0000313" key="2">
    <source>
        <dbReference type="EMBL" id="OFE43821.1"/>
    </source>
</evidence>
<proteinExistence type="predicted"/>
<evidence type="ECO:0000259" key="1">
    <source>
        <dbReference type="PROSITE" id="PS51819"/>
    </source>
</evidence>
<gene>
    <name evidence="2" type="ORF">BJN41_10185</name>
</gene>
<dbReference type="SUPFAM" id="SSF54593">
    <property type="entry name" value="Glyoxalase/Bleomycin resistance protein/Dihydroxybiphenyl dioxygenase"/>
    <property type="match status" value="1"/>
</dbReference>
<dbReference type="Proteomes" id="UP000186931">
    <property type="component" value="Unassembled WGS sequence"/>
</dbReference>
<dbReference type="Gene3D" id="3.30.720.120">
    <property type="match status" value="1"/>
</dbReference>
<dbReference type="InterPro" id="IPR004360">
    <property type="entry name" value="Glyas_Fos-R_dOase_dom"/>
</dbReference>